<feature type="non-terminal residue" evidence="2">
    <location>
        <position position="1"/>
    </location>
</feature>
<evidence type="ECO:0000256" key="1">
    <source>
        <dbReference type="SAM" id="MobiDB-lite"/>
    </source>
</evidence>
<gene>
    <name evidence="2" type="ORF">BDK51DRAFT_51078</name>
</gene>
<dbReference type="EMBL" id="KZ994695">
    <property type="protein sequence ID" value="RKO92299.1"/>
    <property type="molecule type" value="Genomic_DNA"/>
</dbReference>
<organism evidence="2 3">
    <name type="scientific">Blyttiomyces helicus</name>
    <dbReference type="NCBI Taxonomy" id="388810"/>
    <lineage>
        <taxon>Eukaryota</taxon>
        <taxon>Fungi</taxon>
        <taxon>Fungi incertae sedis</taxon>
        <taxon>Chytridiomycota</taxon>
        <taxon>Chytridiomycota incertae sedis</taxon>
        <taxon>Chytridiomycetes</taxon>
        <taxon>Chytridiomycetes incertae sedis</taxon>
        <taxon>Blyttiomyces</taxon>
    </lineage>
</organism>
<keyword evidence="3" id="KW-1185">Reference proteome</keyword>
<feature type="compositionally biased region" description="Low complexity" evidence="1">
    <location>
        <begin position="183"/>
        <end position="196"/>
    </location>
</feature>
<dbReference type="Proteomes" id="UP000269721">
    <property type="component" value="Unassembled WGS sequence"/>
</dbReference>
<sequence length="233" mass="24165">LAGPVPYPATTLLAALHDSGAINASSLTSSPTITHNVHIYYRPSPSLTLVDCIAEPVDVNGDTMLGCAFSTHPGANDLIVVTLDYSLVRPVEELPDEAVGVMKRIYGELCAKIIGQACEDYAFPAVFAGVSGDEIMRGDGGWTDFRAAVEKARNATGATEQPPPATSAPSRSSGPRPHPKTHSPPTAQPSTPSSAPRVVKSDSPSCAGTAPPCAALPDVAPVGVWERGWGVWG</sequence>
<accession>A0A4P9WHJ5</accession>
<name>A0A4P9WHJ5_9FUNG</name>
<protein>
    <submittedName>
        <fullName evidence="2">Uncharacterized protein</fullName>
    </submittedName>
</protein>
<dbReference type="AlphaFoldDB" id="A0A4P9WHJ5"/>
<evidence type="ECO:0000313" key="2">
    <source>
        <dbReference type="EMBL" id="RKO92299.1"/>
    </source>
</evidence>
<feature type="region of interest" description="Disordered" evidence="1">
    <location>
        <begin position="153"/>
        <end position="212"/>
    </location>
</feature>
<proteinExistence type="predicted"/>
<reference evidence="3" key="1">
    <citation type="journal article" date="2018" name="Nat. Microbiol.">
        <title>Leveraging single-cell genomics to expand the fungal tree of life.</title>
        <authorList>
            <person name="Ahrendt S.R."/>
            <person name="Quandt C.A."/>
            <person name="Ciobanu D."/>
            <person name="Clum A."/>
            <person name="Salamov A."/>
            <person name="Andreopoulos B."/>
            <person name="Cheng J.F."/>
            <person name="Woyke T."/>
            <person name="Pelin A."/>
            <person name="Henrissat B."/>
            <person name="Reynolds N.K."/>
            <person name="Benny G.L."/>
            <person name="Smith M.E."/>
            <person name="James T.Y."/>
            <person name="Grigoriev I.V."/>
        </authorList>
    </citation>
    <scope>NUCLEOTIDE SEQUENCE [LARGE SCALE GENOMIC DNA]</scope>
</reference>
<evidence type="ECO:0000313" key="3">
    <source>
        <dbReference type="Proteomes" id="UP000269721"/>
    </source>
</evidence>